<dbReference type="InterPro" id="IPR004676">
    <property type="entry name" value="Cd-R_transporter"/>
</dbReference>
<keyword evidence="1" id="KW-1133">Transmembrane helix</keyword>
<keyword evidence="3" id="KW-1185">Reference proteome</keyword>
<evidence type="ECO:0000313" key="2">
    <source>
        <dbReference type="EMBL" id="GGT80067.1"/>
    </source>
</evidence>
<feature type="transmembrane region" description="Helical" evidence="1">
    <location>
        <begin position="128"/>
        <end position="146"/>
    </location>
</feature>
<dbReference type="Proteomes" id="UP000646776">
    <property type="component" value="Unassembled WGS sequence"/>
</dbReference>
<dbReference type="AlphaFoldDB" id="A0A918LZ09"/>
<evidence type="ECO:0000313" key="3">
    <source>
        <dbReference type="Proteomes" id="UP000646776"/>
    </source>
</evidence>
<name>A0A918LZ09_9ACTN</name>
<keyword evidence="1" id="KW-0812">Transmembrane</keyword>
<dbReference type="EMBL" id="BMSA01000025">
    <property type="protein sequence ID" value="GGT80067.1"/>
    <property type="molecule type" value="Genomic_DNA"/>
</dbReference>
<protein>
    <recommendedName>
        <fullName evidence="4">Cadmium resistance transporter</fullName>
    </recommendedName>
</protein>
<comment type="caution">
    <text evidence="2">The sequence shown here is derived from an EMBL/GenBank/DDBJ whole genome shotgun (WGS) entry which is preliminary data.</text>
</comment>
<organism evidence="2 3">
    <name type="scientific">Streptomyces phaeofaciens</name>
    <dbReference type="NCBI Taxonomy" id="68254"/>
    <lineage>
        <taxon>Bacteria</taxon>
        <taxon>Bacillati</taxon>
        <taxon>Actinomycetota</taxon>
        <taxon>Actinomycetes</taxon>
        <taxon>Kitasatosporales</taxon>
        <taxon>Streptomycetaceae</taxon>
        <taxon>Streptomyces</taxon>
    </lineage>
</organism>
<gene>
    <name evidence="2" type="ORF">GCM10010226_68190</name>
</gene>
<reference evidence="2" key="1">
    <citation type="journal article" date="2014" name="Int. J. Syst. Evol. Microbiol.">
        <title>Complete genome sequence of Corynebacterium casei LMG S-19264T (=DSM 44701T), isolated from a smear-ripened cheese.</title>
        <authorList>
            <consortium name="US DOE Joint Genome Institute (JGI-PGF)"/>
            <person name="Walter F."/>
            <person name="Albersmeier A."/>
            <person name="Kalinowski J."/>
            <person name="Ruckert C."/>
        </authorList>
    </citation>
    <scope>NUCLEOTIDE SEQUENCE</scope>
    <source>
        <strain evidence="2">JCM 4125</strain>
    </source>
</reference>
<feature type="transmembrane region" description="Helical" evidence="1">
    <location>
        <begin position="94"/>
        <end position="116"/>
    </location>
</feature>
<dbReference type="RefSeq" id="WP_189716293.1">
    <property type="nucleotide sequence ID" value="NZ_BMSA01000025.1"/>
</dbReference>
<proteinExistence type="predicted"/>
<evidence type="ECO:0000256" key="1">
    <source>
        <dbReference type="SAM" id="Phobius"/>
    </source>
</evidence>
<dbReference type="Pfam" id="PF03596">
    <property type="entry name" value="Cad"/>
    <property type="match status" value="1"/>
</dbReference>
<accession>A0A918LZ09</accession>
<reference evidence="2" key="2">
    <citation type="submission" date="2020-09" db="EMBL/GenBank/DDBJ databases">
        <authorList>
            <person name="Sun Q."/>
            <person name="Ohkuma M."/>
        </authorList>
    </citation>
    <scope>NUCLEOTIDE SEQUENCE</scope>
    <source>
        <strain evidence="2">JCM 4125</strain>
    </source>
</reference>
<keyword evidence="1" id="KW-0472">Membrane</keyword>
<sequence>MVLAVAVAAAFGATFLPESAVPYLGLLPLALGLKVAWQAWQAWQDRGGDGDDEEVRTREGGPTSLEVAAVTFANGGDNIGVYVPVFATAGIGGMSVYAVVFLALVAVWCFAGRFFATRPVIAKALARWGHILLPLVLISLGLLILIEGGAFGL</sequence>
<evidence type="ECO:0008006" key="4">
    <source>
        <dbReference type="Google" id="ProtNLM"/>
    </source>
</evidence>